<evidence type="ECO:0000313" key="2">
    <source>
        <dbReference type="EMBL" id="KIY44700.1"/>
    </source>
</evidence>
<keyword evidence="1" id="KW-0732">Signal</keyword>
<evidence type="ECO:0000256" key="1">
    <source>
        <dbReference type="SAM" id="SignalP"/>
    </source>
</evidence>
<protein>
    <recommendedName>
        <fullName evidence="4">FZ domain-containing protein</fullName>
    </recommendedName>
</protein>
<dbReference type="PANTHER" id="PTHR39142:SF1">
    <property type="entry name" value="AEL197CP"/>
    <property type="match status" value="1"/>
</dbReference>
<dbReference type="Proteomes" id="UP000054144">
    <property type="component" value="Unassembled WGS sequence"/>
</dbReference>
<evidence type="ECO:0000313" key="3">
    <source>
        <dbReference type="Proteomes" id="UP000054144"/>
    </source>
</evidence>
<dbReference type="PANTHER" id="PTHR39142">
    <property type="entry name" value="MID1P"/>
    <property type="match status" value="1"/>
</dbReference>
<evidence type="ECO:0008006" key="4">
    <source>
        <dbReference type="Google" id="ProtNLM"/>
    </source>
</evidence>
<dbReference type="GO" id="GO:0098703">
    <property type="term" value="P:calcium ion import across plasma membrane"/>
    <property type="evidence" value="ECO:0007669"/>
    <property type="project" value="InterPro"/>
</dbReference>
<dbReference type="GO" id="GO:0005262">
    <property type="term" value="F:calcium channel activity"/>
    <property type="evidence" value="ECO:0007669"/>
    <property type="project" value="InterPro"/>
</dbReference>
<dbReference type="AlphaFoldDB" id="A0A0D7A1S6"/>
<dbReference type="InterPro" id="IPR024338">
    <property type="entry name" value="MID1/Yam8"/>
</dbReference>
<dbReference type="OrthoDB" id="5405745at2759"/>
<keyword evidence="3" id="KW-1185">Reference proteome</keyword>
<dbReference type="Pfam" id="PF12929">
    <property type="entry name" value="Mid1"/>
    <property type="match status" value="1"/>
</dbReference>
<dbReference type="EMBL" id="KN882067">
    <property type="protein sequence ID" value="KIY44700.1"/>
    <property type="molecule type" value="Genomic_DNA"/>
</dbReference>
<gene>
    <name evidence="2" type="ORF">FISHEDRAFT_50889</name>
</gene>
<name>A0A0D7A1S6_9AGAR</name>
<reference evidence="2 3" key="1">
    <citation type="journal article" date="2015" name="Fungal Genet. Biol.">
        <title>Evolution of novel wood decay mechanisms in Agaricales revealed by the genome sequences of Fistulina hepatica and Cylindrobasidium torrendii.</title>
        <authorList>
            <person name="Floudas D."/>
            <person name="Held B.W."/>
            <person name="Riley R."/>
            <person name="Nagy L.G."/>
            <person name="Koehler G."/>
            <person name="Ransdell A.S."/>
            <person name="Younus H."/>
            <person name="Chow J."/>
            <person name="Chiniquy J."/>
            <person name="Lipzen A."/>
            <person name="Tritt A."/>
            <person name="Sun H."/>
            <person name="Haridas S."/>
            <person name="LaButti K."/>
            <person name="Ohm R.A."/>
            <person name="Kues U."/>
            <person name="Blanchette R.A."/>
            <person name="Grigoriev I.V."/>
            <person name="Minto R.E."/>
            <person name="Hibbett D.S."/>
        </authorList>
    </citation>
    <scope>NUCLEOTIDE SEQUENCE [LARGE SCALE GENOMIC DNA]</scope>
    <source>
        <strain evidence="2 3">ATCC 64428</strain>
    </source>
</reference>
<accession>A0A0D7A1S6</accession>
<organism evidence="2 3">
    <name type="scientific">Fistulina hepatica ATCC 64428</name>
    <dbReference type="NCBI Taxonomy" id="1128425"/>
    <lineage>
        <taxon>Eukaryota</taxon>
        <taxon>Fungi</taxon>
        <taxon>Dikarya</taxon>
        <taxon>Basidiomycota</taxon>
        <taxon>Agaricomycotina</taxon>
        <taxon>Agaricomycetes</taxon>
        <taxon>Agaricomycetidae</taxon>
        <taxon>Agaricales</taxon>
        <taxon>Fistulinaceae</taxon>
        <taxon>Fistulina</taxon>
    </lineage>
</organism>
<sequence length="481" mass="51359">MLSESLLWLTFGVLEALAAQQLALNSLTTYNSSSLPSAFTLPANSNLSISVAYCSNTSSTPSFYVTNTSSSADTPTASGGTDVYEIDVSDGFGNFTGKFDSGGVLAVESIGSMTIEIGISDDGPMHEVLDDVPFFSDSTSSQAIIYSVPFFVPTLLDPTYPKYILPDANTSAPTPPSWSPNYTFILVPTSEKLTIVPQTGCMLSSVTSSGNVVNETLWLRDSNGWRNQWLIDGLNSSTNYTTYIVENSTKVSGPIYFATKSDSFTCPLVMSLPYCPSVAYPIPLDASDSGYPYNDSTLPTYISDPLISYLSNFTTTLTTFACGRDLYSPIVTCADCQREYRTWLCRISFPRCGEVSPENPDAITTLALPPTATGVGALPTAGSASAVDSALVTQTAYATPRNTNFPAYADGYDMLLPCLEVCTAADRACPYFLGFKCPMKKFNAASSYGVGYIDSGVEGQEGGGAVKSIQDRYGNIWCNGA</sequence>
<feature type="chain" id="PRO_5002315917" description="FZ domain-containing protein" evidence="1">
    <location>
        <begin position="19"/>
        <end position="481"/>
    </location>
</feature>
<proteinExistence type="predicted"/>
<feature type="signal peptide" evidence="1">
    <location>
        <begin position="1"/>
        <end position="18"/>
    </location>
</feature>